<keyword evidence="4" id="KW-0804">Transcription</keyword>
<keyword evidence="3" id="KW-0805">Transcription regulation</keyword>
<dbReference type="Gene3D" id="3.30.450.20">
    <property type="entry name" value="PAS domain"/>
    <property type="match status" value="1"/>
</dbReference>
<dbReference type="PROSITE" id="PS50112">
    <property type="entry name" value="PAS"/>
    <property type="match status" value="1"/>
</dbReference>
<name>A0A644YZY3_9ZZZZ</name>
<dbReference type="SMART" id="SM00091">
    <property type="entry name" value="PAS"/>
    <property type="match status" value="1"/>
</dbReference>
<dbReference type="SUPFAM" id="SSF52540">
    <property type="entry name" value="P-loop containing nucleoside triphosphate hydrolases"/>
    <property type="match status" value="1"/>
</dbReference>
<dbReference type="NCBIfam" id="TIGR00229">
    <property type="entry name" value="sensory_box"/>
    <property type="match status" value="1"/>
</dbReference>
<evidence type="ECO:0000259" key="7">
    <source>
        <dbReference type="PROSITE" id="PS50113"/>
    </source>
</evidence>
<dbReference type="AlphaFoldDB" id="A0A644YZY3"/>
<dbReference type="EMBL" id="VSSQ01006783">
    <property type="protein sequence ID" value="MPM33849.1"/>
    <property type="molecule type" value="Genomic_DNA"/>
</dbReference>
<dbReference type="PANTHER" id="PTHR32071:SF57">
    <property type="entry name" value="C4-DICARBOXYLATE TRANSPORT TRANSCRIPTIONAL REGULATORY PROTEIN DCTD"/>
    <property type="match status" value="1"/>
</dbReference>
<dbReference type="CDD" id="cd00130">
    <property type="entry name" value="PAS"/>
    <property type="match status" value="1"/>
</dbReference>
<dbReference type="PANTHER" id="PTHR32071">
    <property type="entry name" value="TRANSCRIPTIONAL REGULATORY PROTEIN"/>
    <property type="match status" value="1"/>
</dbReference>
<evidence type="ECO:0000259" key="6">
    <source>
        <dbReference type="PROSITE" id="PS50112"/>
    </source>
</evidence>
<dbReference type="Gene3D" id="1.10.8.60">
    <property type="match status" value="1"/>
</dbReference>
<dbReference type="InterPro" id="IPR025944">
    <property type="entry name" value="Sigma_54_int_dom_CS"/>
</dbReference>
<dbReference type="InterPro" id="IPR058031">
    <property type="entry name" value="AAA_lid_NorR"/>
</dbReference>
<dbReference type="InterPro" id="IPR025662">
    <property type="entry name" value="Sigma_54_int_dom_ATP-bd_1"/>
</dbReference>
<comment type="caution">
    <text evidence="8">The sequence shown here is derived from an EMBL/GenBank/DDBJ whole genome shotgun (WGS) entry which is preliminary data.</text>
</comment>
<evidence type="ECO:0000313" key="8">
    <source>
        <dbReference type="EMBL" id="MPM33849.1"/>
    </source>
</evidence>
<accession>A0A644YZY3</accession>
<evidence type="ECO:0000256" key="2">
    <source>
        <dbReference type="ARBA" id="ARBA00022840"/>
    </source>
</evidence>
<dbReference type="GO" id="GO:0006355">
    <property type="term" value="P:regulation of DNA-templated transcription"/>
    <property type="evidence" value="ECO:0007669"/>
    <property type="project" value="InterPro"/>
</dbReference>
<organism evidence="8">
    <name type="scientific">bioreactor metagenome</name>
    <dbReference type="NCBI Taxonomy" id="1076179"/>
    <lineage>
        <taxon>unclassified sequences</taxon>
        <taxon>metagenomes</taxon>
        <taxon>ecological metagenomes</taxon>
    </lineage>
</organism>
<dbReference type="Gene3D" id="1.10.10.60">
    <property type="entry name" value="Homeodomain-like"/>
    <property type="match status" value="1"/>
</dbReference>
<dbReference type="InterPro" id="IPR000014">
    <property type="entry name" value="PAS"/>
</dbReference>
<dbReference type="InterPro" id="IPR000700">
    <property type="entry name" value="PAS-assoc_C"/>
</dbReference>
<dbReference type="InterPro" id="IPR013767">
    <property type="entry name" value="PAS_fold"/>
</dbReference>
<dbReference type="GO" id="GO:0005524">
    <property type="term" value="F:ATP binding"/>
    <property type="evidence" value="ECO:0007669"/>
    <property type="project" value="UniProtKB-KW"/>
</dbReference>
<dbReference type="Gene3D" id="3.40.50.300">
    <property type="entry name" value="P-loop containing nucleotide triphosphate hydrolases"/>
    <property type="match status" value="1"/>
</dbReference>
<sequence length="481" mass="54055">MPPFNNIEALTNPNIMAAIMDASSDGFTYTDETGLIVYNNRAYSELTGLPDEEIRGHNVHSLVKEGYPISRMALEVFQARRKKSELIKYHADSERVLMVTISPVYDGEGAFRGVVGNVRDMTELMQLKQQLNVTYLDYGRELQAHEDTNRVLRLRIGEMLHLMEDYDIVGKSKKMRSLAELALRISNVNSTVLITGESGVGKDVFCQMVSKFSGMSGYLKISCGTIPEHLLESELFGYEPGAFTGASRSGKRGMFEAAGEGVLFLDEIGEMPLQLQVKLLTVLQDRRFYRIGGTSQLPLKARIIAATSRNLKEEVERGSFRQDLYYRLNVIPAHIPPLRERPEDIIPLADHILSRLNRKNGTAKILGGDLQRSLLAYDWPGNIRELNNMVERVYVLSVGDVLGTADLPKEMLLRDLLGQETLNRNELGLRGIMDELEAAILARYLREGHTLRESAASLGIDISTLVRKMNRHGLPKRYKRG</sequence>
<proteinExistence type="predicted"/>
<evidence type="ECO:0000256" key="3">
    <source>
        <dbReference type="ARBA" id="ARBA00023015"/>
    </source>
</evidence>
<dbReference type="PROSITE" id="PS00675">
    <property type="entry name" value="SIGMA54_INTERACT_1"/>
    <property type="match status" value="1"/>
</dbReference>
<evidence type="ECO:0000256" key="4">
    <source>
        <dbReference type="ARBA" id="ARBA00023163"/>
    </source>
</evidence>
<dbReference type="InterPro" id="IPR027417">
    <property type="entry name" value="P-loop_NTPase"/>
</dbReference>
<dbReference type="SUPFAM" id="SSF55785">
    <property type="entry name" value="PYP-like sensor domain (PAS domain)"/>
    <property type="match status" value="1"/>
</dbReference>
<dbReference type="InterPro" id="IPR009057">
    <property type="entry name" value="Homeodomain-like_sf"/>
</dbReference>
<keyword evidence="1" id="KW-0547">Nucleotide-binding</keyword>
<feature type="domain" description="Sigma-54 factor interaction" evidence="5">
    <location>
        <begin position="168"/>
        <end position="395"/>
    </location>
</feature>
<dbReference type="InterPro" id="IPR035965">
    <property type="entry name" value="PAS-like_dom_sf"/>
</dbReference>
<dbReference type="InterPro" id="IPR002078">
    <property type="entry name" value="Sigma_54_int"/>
</dbReference>
<keyword evidence="2" id="KW-0067">ATP-binding</keyword>
<reference evidence="8" key="1">
    <citation type="submission" date="2019-08" db="EMBL/GenBank/DDBJ databases">
        <authorList>
            <person name="Kucharzyk K."/>
            <person name="Murdoch R.W."/>
            <person name="Higgins S."/>
            <person name="Loffler F."/>
        </authorList>
    </citation>
    <scope>NUCLEOTIDE SEQUENCE</scope>
</reference>
<dbReference type="FunFam" id="3.40.50.300:FF:000006">
    <property type="entry name" value="DNA-binding transcriptional regulator NtrC"/>
    <property type="match status" value="1"/>
</dbReference>
<dbReference type="InterPro" id="IPR003593">
    <property type="entry name" value="AAA+_ATPase"/>
</dbReference>
<dbReference type="Pfam" id="PF00989">
    <property type="entry name" value="PAS"/>
    <property type="match status" value="1"/>
</dbReference>
<evidence type="ECO:0000259" key="5">
    <source>
        <dbReference type="PROSITE" id="PS50045"/>
    </source>
</evidence>
<dbReference type="CDD" id="cd00009">
    <property type="entry name" value="AAA"/>
    <property type="match status" value="1"/>
</dbReference>
<gene>
    <name evidence="8" type="primary">norR_93</name>
    <name evidence="8" type="ORF">SDC9_80430</name>
</gene>
<dbReference type="Pfam" id="PF25601">
    <property type="entry name" value="AAA_lid_14"/>
    <property type="match status" value="1"/>
</dbReference>
<feature type="domain" description="PAC" evidence="7">
    <location>
        <begin position="80"/>
        <end position="133"/>
    </location>
</feature>
<dbReference type="PROSITE" id="PS50045">
    <property type="entry name" value="SIGMA54_INTERACT_4"/>
    <property type="match status" value="1"/>
</dbReference>
<dbReference type="SUPFAM" id="SSF46689">
    <property type="entry name" value="Homeodomain-like"/>
    <property type="match status" value="1"/>
</dbReference>
<dbReference type="SMART" id="SM00382">
    <property type="entry name" value="AAA"/>
    <property type="match status" value="1"/>
</dbReference>
<dbReference type="PROSITE" id="PS00688">
    <property type="entry name" value="SIGMA54_INTERACT_3"/>
    <property type="match status" value="1"/>
</dbReference>
<dbReference type="PROSITE" id="PS50113">
    <property type="entry name" value="PAC"/>
    <property type="match status" value="1"/>
</dbReference>
<feature type="domain" description="PAS" evidence="6">
    <location>
        <begin position="12"/>
        <end position="63"/>
    </location>
</feature>
<evidence type="ECO:0000256" key="1">
    <source>
        <dbReference type="ARBA" id="ARBA00022741"/>
    </source>
</evidence>
<protein>
    <submittedName>
        <fullName evidence="8">Anaerobic nitric oxide reductase transcription regulator NorR</fullName>
    </submittedName>
</protein>
<dbReference type="Pfam" id="PF00158">
    <property type="entry name" value="Sigma54_activat"/>
    <property type="match status" value="1"/>
</dbReference>